<dbReference type="RefSeq" id="WP_367779189.1">
    <property type="nucleotide sequence ID" value="NZ_JBFMIA010000005.1"/>
</dbReference>
<protein>
    <submittedName>
        <fullName evidence="1">Uncharacterized protein</fullName>
    </submittedName>
</protein>
<dbReference type="Proteomes" id="UP001556040">
    <property type="component" value="Unassembled WGS sequence"/>
</dbReference>
<proteinExistence type="predicted"/>
<keyword evidence="2" id="KW-1185">Reference proteome</keyword>
<name>A0ABV3Q3M2_9BACL</name>
<organism evidence="1 2">
    <name type="scientific">Jeotgalibacillus marinus</name>
    <dbReference type="NCBI Taxonomy" id="86667"/>
    <lineage>
        <taxon>Bacteria</taxon>
        <taxon>Bacillati</taxon>
        <taxon>Bacillota</taxon>
        <taxon>Bacilli</taxon>
        <taxon>Bacillales</taxon>
        <taxon>Caryophanaceae</taxon>
        <taxon>Jeotgalibacillus</taxon>
    </lineage>
</organism>
<comment type="caution">
    <text evidence="1">The sequence shown here is derived from an EMBL/GenBank/DDBJ whole genome shotgun (WGS) entry which is preliminary data.</text>
</comment>
<evidence type="ECO:0000313" key="2">
    <source>
        <dbReference type="Proteomes" id="UP001556040"/>
    </source>
</evidence>
<reference evidence="1 2" key="1">
    <citation type="journal article" date="1979" name="Int. J. Syst. Evol. Microbiol.">
        <title>Bacillus globisporus subsp. marinus subsp. nov.</title>
        <authorList>
            <person name="Liu H."/>
        </authorList>
    </citation>
    <scope>NUCLEOTIDE SEQUENCE [LARGE SCALE GENOMIC DNA]</scope>
    <source>
        <strain evidence="1 2">DSM 1297</strain>
    </source>
</reference>
<sequence length="70" mass="8154">MEKAGYSFHKNEFGHRGYLERDIIVMNRIKEASKNSNISLEDAVKVVVETIEEKPVQGNDIQNLLFLQYR</sequence>
<gene>
    <name evidence="1" type="ORF">AB1471_07795</name>
</gene>
<dbReference type="EMBL" id="JBFMIA010000005">
    <property type="protein sequence ID" value="MEW9501703.1"/>
    <property type="molecule type" value="Genomic_DNA"/>
</dbReference>
<accession>A0ABV3Q3M2</accession>
<evidence type="ECO:0000313" key="1">
    <source>
        <dbReference type="EMBL" id="MEW9501703.1"/>
    </source>
</evidence>